<evidence type="ECO:0000313" key="7">
    <source>
        <dbReference type="EMBL" id="CAB5126050.1"/>
    </source>
</evidence>
<evidence type="ECO:0000313" key="3">
    <source>
        <dbReference type="EMBL" id="CAB4596916.1"/>
    </source>
</evidence>
<gene>
    <name evidence="2" type="ORF">UFOPK1421_00723</name>
    <name evidence="3" type="ORF">UFOPK1820_00476</name>
    <name evidence="4" type="ORF">UFOPK2921_00731</name>
    <name evidence="5" type="ORF">UFOPK3889_00337</name>
    <name evidence="6" type="ORF">UFOPK4275_00897</name>
    <name evidence="7" type="ORF">UFOPK4422_01012</name>
</gene>
<dbReference type="PANTHER" id="PTHR46648">
    <property type="entry name" value="HIT FAMILY PROTEIN 1"/>
    <property type="match status" value="1"/>
</dbReference>
<dbReference type="EMBL" id="CAEZSL010000065">
    <property type="protein sequence ID" value="CAB4542382.1"/>
    <property type="molecule type" value="Genomic_DNA"/>
</dbReference>
<evidence type="ECO:0000313" key="6">
    <source>
        <dbReference type="EMBL" id="CAB5051367.1"/>
    </source>
</evidence>
<dbReference type="AlphaFoldDB" id="A0A6J7LJW2"/>
<evidence type="ECO:0000313" key="5">
    <source>
        <dbReference type="EMBL" id="CAB4968507.1"/>
    </source>
</evidence>
<dbReference type="PANTHER" id="PTHR46648:SF1">
    <property type="entry name" value="ADENOSINE 5'-MONOPHOSPHORAMIDASE HNT1"/>
    <property type="match status" value="1"/>
</dbReference>
<dbReference type="Gene3D" id="3.30.428.10">
    <property type="entry name" value="HIT-like"/>
    <property type="match status" value="1"/>
</dbReference>
<name>A0A6J7LJW2_9ZZZZ</name>
<dbReference type="InterPro" id="IPR001310">
    <property type="entry name" value="Histidine_triad_HIT"/>
</dbReference>
<dbReference type="Pfam" id="PF01230">
    <property type="entry name" value="HIT"/>
    <property type="match status" value="1"/>
</dbReference>
<dbReference type="InterPro" id="IPR011146">
    <property type="entry name" value="HIT-like"/>
</dbReference>
<dbReference type="GO" id="GO:0009117">
    <property type="term" value="P:nucleotide metabolic process"/>
    <property type="evidence" value="ECO:0007669"/>
    <property type="project" value="TreeGrafter"/>
</dbReference>
<dbReference type="PROSITE" id="PS51084">
    <property type="entry name" value="HIT_2"/>
    <property type="match status" value="1"/>
</dbReference>
<dbReference type="EMBL" id="CAFBRX010000099">
    <property type="protein sequence ID" value="CAB5126050.1"/>
    <property type="molecule type" value="Genomic_DNA"/>
</dbReference>
<dbReference type="InterPro" id="IPR036265">
    <property type="entry name" value="HIT-like_sf"/>
</dbReference>
<evidence type="ECO:0000313" key="2">
    <source>
        <dbReference type="EMBL" id="CAB4542382.1"/>
    </source>
</evidence>
<evidence type="ECO:0000259" key="1">
    <source>
        <dbReference type="PROSITE" id="PS51084"/>
    </source>
</evidence>
<dbReference type="EMBL" id="CAFBNZ010000041">
    <property type="protein sequence ID" value="CAB4968507.1"/>
    <property type="molecule type" value="Genomic_DNA"/>
</dbReference>
<dbReference type="EMBL" id="CAFBQJ010000160">
    <property type="protein sequence ID" value="CAB5051367.1"/>
    <property type="molecule type" value="Genomic_DNA"/>
</dbReference>
<dbReference type="EMBL" id="CAEZZV010000079">
    <property type="protein sequence ID" value="CAB4778938.1"/>
    <property type="molecule type" value="Genomic_DNA"/>
</dbReference>
<dbReference type="GO" id="GO:0003824">
    <property type="term" value="F:catalytic activity"/>
    <property type="evidence" value="ECO:0007669"/>
    <property type="project" value="InterPro"/>
</dbReference>
<reference evidence="5" key="1">
    <citation type="submission" date="2020-05" db="EMBL/GenBank/DDBJ databases">
        <authorList>
            <person name="Chiriac C."/>
            <person name="Salcher M."/>
            <person name="Ghai R."/>
            <person name="Kavagutti S V."/>
        </authorList>
    </citation>
    <scope>NUCLEOTIDE SEQUENCE</scope>
</reference>
<accession>A0A6J7LJW2</accession>
<proteinExistence type="predicted"/>
<dbReference type="EMBL" id="CAEZUK010000055">
    <property type="protein sequence ID" value="CAB4596916.1"/>
    <property type="molecule type" value="Genomic_DNA"/>
</dbReference>
<protein>
    <submittedName>
        <fullName evidence="5">Unannotated protein</fullName>
    </submittedName>
</protein>
<dbReference type="PRINTS" id="PR00332">
    <property type="entry name" value="HISTRIAD"/>
</dbReference>
<dbReference type="SUPFAM" id="SSF54197">
    <property type="entry name" value="HIT-like"/>
    <property type="match status" value="1"/>
</dbReference>
<sequence length="139" mass="15236">MPTIFTRIIDGQIPGTFVWRDEHCVVFLSINPMAHGHCLVVPIEEVDHWVDADSDLIAHLFEVTRVIGVALKEAFGCERVGVIIAGYEVPHTHIHVIPTQSMSQLSFANAATTIDRNSLDAAANAIRSALRHAGRSEVC</sequence>
<feature type="domain" description="HIT" evidence="1">
    <location>
        <begin position="4"/>
        <end position="107"/>
    </location>
</feature>
<organism evidence="5">
    <name type="scientific">freshwater metagenome</name>
    <dbReference type="NCBI Taxonomy" id="449393"/>
    <lineage>
        <taxon>unclassified sequences</taxon>
        <taxon>metagenomes</taxon>
        <taxon>ecological metagenomes</taxon>
    </lineage>
</organism>
<evidence type="ECO:0000313" key="4">
    <source>
        <dbReference type="EMBL" id="CAB4778938.1"/>
    </source>
</evidence>